<keyword evidence="7" id="KW-1185">Reference proteome</keyword>
<dbReference type="OrthoDB" id="9808312at2"/>
<dbReference type="PANTHER" id="PTHR33751:SF13">
    <property type="entry name" value="CYTOCHROME BC1 COMPLEX CYTOCHROME C SUBUNIT"/>
    <property type="match status" value="1"/>
</dbReference>
<sequence length="479" mass="53068">MSCMAPRFGEGTAATIWSLDDSLMSANNIGVRASFPNVTVLAKLHTIFATLIFSVALVAVGGCEKAPAPTFHLNEVEILKQEKASLANGEHFDDSHDDEIRNILSSLFGTPDQPRFPFLQGDEDPAHEFIDFENLEWAAGRVHSDQDGKPISGLYREHCAQCHGITGDGAGATAAFLNPYPRDFRLSKFKFKSTPLRRSPTDHDLELVLRNGIPGTAMPSFRTLPDEEIQALIDYVKYLTIRGQMERMLISELSSTEGKPLLDMSHAEDGDLVAALAKIESTDASTDRDDDVAESDESRSAFEEQLDYLLNELYFEGPLKRWSNTEDAVTEVPPVPESIRTTHPDHSQLVELGRELFYAKGNCAQCHGDTAMGDGQQTSYDDWTNDWIKSAGVDPTDKSTYQDFLDAGALRPRAIRPRNLRLPVYRGGGRPEDLYLRIKNGIEGTPMPAAATLSDQEIWAMVAYVKSLPFEQVVPQETK</sequence>
<feature type="domain" description="Cytochrome c" evidence="5">
    <location>
        <begin position="143"/>
        <end position="240"/>
    </location>
</feature>
<dbReference type="PROSITE" id="PS51007">
    <property type="entry name" value="CYTC"/>
    <property type="match status" value="2"/>
</dbReference>
<evidence type="ECO:0000313" key="6">
    <source>
        <dbReference type="EMBL" id="QEG24155.1"/>
    </source>
</evidence>
<keyword evidence="2 4" id="KW-0479">Metal-binding</keyword>
<dbReference type="Pfam" id="PF13442">
    <property type="entry name" value="Cytochrome_CBB3"/>
    <property type="match status" value="1"/>
</dbReference>
<dbReference type="AlphaFoldDB" id="A0A5B9PG20"/>
<dbReference type="GO" id="GO:0020037">
    <property type="term" value="F:heme binding"/>
    <property type="evidence" value="ECO:0007669"/>
    <property type="project" value="InterPro"/>
</dbReference>
<organism evidence="6 7">
    <name type="scientific">Mariniblastus fucicola</name>
    <dbReference type="NCBI Taxonomy" id="980251"/>
    <lineage>
        <taxon>Bacteria</taxon>
        <taxon>Pseudomonadati</taxon>
        <taxon>Planctomycetota</taxon>
        <taxon>Planctomycetia</taxon>
        <taxon>Pirellulales</taxon>
        <taxon>Pirellulaceae</taxon>
        <taxon>Mariniblastus</taxon>
    </lineage>
</organism>
<dbReference type="InterPro" id="IPR050597">
    <property type="entry name" value="Cytochrome_c_Oxidase_Subunit"/>
</dbReference>
<protein>
    <submittedName>
        <fullName evidence="6">Cytochrome c</fullName>
    </submittedName>
</protein>
<dbReference type="PANTHER" id="PTHR33751">
    <property type="entry name" value="CBB3-TYPE CYTOCHROME C OXIDASE SUBUNIT FIXP"/>
    <property type="match status" value="1"/>
</dbReference>
<gene>
    <name evidence="6" type="ORF">MFFC18_40710</name>
</gene>
<dbReference type="Gene3D" id="1.10.760.10">
    <property type="entry name" value="Cytochrome c-like domain"/>
    <property type="match status" value="2"/>
</dbReference>
<evidence type="ECO:0000313" key="7">
    <source>
        <dbReference type="Proteomes" id="UP000322214"/>
    </source>
</evidence>
<dbReference type="STRING" id="980251.GCA_001642875_00647"/>
<dbReference type="GO" id="GO:0009055">
    <property type="term" value="F:electron transfer activity"/>
    <property type="evidence" value="ECO:0007669"/>
    <property type="project" value="InterPro"/>
</dbReference>
<dbReference type="EMBL" id="CP042912">
    <property type="protein sequence ID" value="QEG24155.1"/>
    <property type="molecule type" value="Genomic_DNA"/>
</dbReference>
<dbReference type="Pfam" id="PF00034">
    <property type="entry name" value="Cytochrom_C"/>
    <property type="match status" value="1"/>
</dbReference>
<accession>A0A5B9PG20</accession>
<keyword evidence="3 4" id="KW-0408">Iron</keyword>
<dbReference type="Proteomes" id="UP000322214">
    <property type="component" value="Chromosome"/>
</dbReference>
<evidence type="ECO:0000256" key="4">
    <source>
        <dbReference type="PROSITE-ProRule" id="PRU00433"/>
    </source>
</evidence>
<dbReference type="InterPro" id="IPR009056">
    <property type="entry name" value="Cyt_c-like_dom"/>
</dbReference>
<dbReference type="KEGG" id="mff:MFFC18_40710"/>
<evidence type="ECO:0000256" key="2">
    <source>
        <dbReference type="ARBA" id="ARBA00022723"/>
    </source>
</evidence>
<dbReference type="GO" id="GO:0046872">
    <property type="term" value="F:metal ion binding"/>
    <property type="evidence" value="ECO:0007669"/>
    <property type="project" value="UniProtKB-KW"/>
</dbReference>
<evidence type="ECO:0000256" key="3">
    <source>
        <dbReference type="ARBA" id="ARBA00023004"/>
    </source>
</evidence>
<keyword evidence="1 4" id="KW-0349">Heme</keyword>
<evidence type="ECO:0000259" key="5">
    <source>
        <dbReference type="PROSITE" id="PS51007"/>
    </source>
</evidence>
<proteinExistence type="predicted"/>
<reference evidence="6 7" key="1">
    <citation type="submission" date="2019-08" db="EMBL/GenBank/DDBJ databases">
        <title>Deep-cultivation of Planctomycetes and their phenomic and genomic characterization uncovers novel biology.</title>
        <authorList>
            <person name="Wiegand S."/>
            <person name="Jogler M."/>
            <person name="Boedeker C."/>
            <person name="Pinto D."/>
            <person name="Vollmers J."/>
            <person name="Rivas-Marin E."/>
            <person name="Kohn T."/>
            <person name="Peeters S.H."/>
            <person name="Heuer A."/>
            <person name="Rast P."/>
            <person name="Oberbeckmann S."/>
            <person name="Bunk B."/>
            <person name="Jeske O."/>
            <person name="Meyerdierks A."/>
            <person name="Storesund J.E."/>
            <person name="Kallscheuer N."/>
            <person name="Luecker S."/>
            <person name="Lage O.M."/>
            <person name="Pohl T."/>
            <person name="Merkel B.J."/>
            <person name="Hornburger P."/>
            <person name="Mueller R.-W."/>
            <person name="Bruemmer F."/>
            <person name="Labrenz M."/>
            <person name="Spormann A.M."/>
            <person name="Op den Camp H."/>
            <person name="Overmann J."/>
            <person name="Amann R."/>
            <person name="Jetten M.S.M."/>
            <person name="Mascher T."/>
            <person name="Medema M.H."/>
            <person name="Devos D.P."/>
            <person name="Kaster A.-K."/>
            <person name="Ovreas L."/>
            <person name="Rohde M."/>
            <person name="Galperin M.Y."/>
            <person name="Jogler C."/>
        </authorList>
    </citation>
    <scope>NUCLEOTIDE SEQUENCE [LARGE SCALE GENOMIC DNA]</scope>
    <source>
        <strain evidence="6 7">FC18</strain>
    </source>
</reference>
<dbReference type="InterPro" id="IPR036909">
    <property type="entry name" value="Cyt_c-like_dom_sf"/>
</dbReference>
<dbReference type="SUPFAM" id="SSF46626">
    <property type="entry name" value="Cytochrome c"/>
    <property type="match status" value="2"/>
</dbReference>
<evidence type="ECO:0000256" key="1">
    <source>
        <dbReference type="ARBA" id="ARBA00022617"/>
    </source>
</evidence>
<feature type="domain" description="Cytochrome c" evidence="5">
    <location>
        <begin position="348"/>
        <end position="469"/>
    </location>
</feature>
<name>A0A5B9PG20_9BACT</name>